<gene>
    <name evidence="2" type="ORF">ACFSKW_16555</name>
</gene>
<reference evidence="3" key="1">
    <citation type="journal article" date="2019" name="Int. J. Syst. Evol. Microbiol.">
        <title>The Global Catalogue of Microorganisms (GCM) 10K type strain sequencing project: providing services to taxonomists for standard genome sequencing and annotation.</title>
        <authorList>
            <consortium name="The Broad Institute Genomics Platform"/>
            <consortium name="The Broad Institute Genome Sequencing Center for Infectious Disease"/>
            <person name="Wu L."/>
            <person name="Ma J."/>
        </authorList>
    </citation>
    <scope>NUCLEOTIDE SEQUENCE [LARGE SCALE GENOMIC DNA]</scope>
    <source>
        <strain evidence="3">ICMP 6774ER</strain>
    </source>
</reference>
<dbReference type="SUPFAM" id="SSF53597">
    <property type="entry name" value="Dihydrofolate reductase-like"/>
    <property type="match status" value="1"/>
</dbReference>
<dbReference type="Gene3D" id="3.40.430.10">
    <property type="entry name" value="Dihydrofolate Reductase, subunit A"/>
    <property type="match status" value="1"/>
</dbReference>
<feature type="domain" description="Bacterial bifunctional deaminase-reductase C-terminal" evidence="1">
    <location>
        <begin position="3"/>
        <end position="171"/>
    </location>
</feature>
<dbReference type="Proteomes" id="UP001597368">
    <property type="component" value="Unassembled WGS sequence"/>
</dbReference>
<comment type="caution">
    <text evidence="2">The sequence shown here is derived from an EMBL/GenBank/DDBJ whole genome shotgun (WGS) entry which is preliminary data.</text>
</comment>
<dbReference type="PANTHER" id="PTHR38011:SF11">
    <property type="entry name" value="2,5-DIAMINO-6-RIBOSYLAMINO-4(3H)-PYRIMIDINONE 5'-PHOSPHATE REDUCTASE"/>
    <property type="match status" value="1"/>
</dbReference>
<dbReference type="InterPro" id="IPR050765">
    <property type="entry name" value="Riboflavin_Biosynth_HTPR"/>
</dbReference>
<dbReference type="RefSeq" id="WP_379573134.1">
    <property type="nucleotide sequence ID" value="NZ_JBHUFV010000024.1"/>
</dbReference>
<organism evidence="2 3">
    <name type="scientific">Nonomuraea mangrovi</name>
    <dbReference type="NCBI Taxonomy" id="2316207"/>
    <lineage>
        <taxon>Bacteria</taxon>
        <taxon>Bacillati</taxon>
        <taxon>Actinomycetota</taxon>
        <taxon>Actinomycetes</taxon>
        <taxon>Streptosporangiales</taxon>
        <taxon>Streptosporangiaceae</taxon>
        <taxon>Nonomuraea</taxon>
    </lineage>
</organism>
<name>A0ABW4SWU9_9ACTN</name>
<keyword evidence="3" id="KW-1185">Reference proteome</keyword>
<evidence type="ECO:0000313" key="2">
    <source>
        <dbReference type="EMBL" id="MFD1933087.1"/>
    </source>
</evidence>
<evidence type="ECO:0000313" key="3">
    <source>
        <dbReference type="Proteomes" id="UP001597368"/>
    </source>
</evidence>
<dbReference type="PANTHER" id="PTHR38011">
    <property type="entry name" value="DIHYDROFOLATE REDUCTASE FAMILY PROTEIN (AFU_ORTHOLOGUE AFUA_8G06820)"/>
    <property type="match status" value="1"/>
</dbReference>
<protein>
    <submittedName>
        <fullName evidence="2">Dihydrofolate reductase family protein</fullName>
    </submittedName>
</protein>
<evidence type="ECO:0000259" key="1">
    <source>
        <dbReference type="Pfam" id="PF01872"/>
    </source>
</evidence>
<proteinExistence type="predicted"/>
<dbReference type="InterPro" id="IPR002734">
    <property type="entry name" value="RibDG_C"/>
</dbReference>
<sequence>MSKVVVVIVVSMDGVVEEPTWAGPFWNDEHARFHSGHLFASRALLLGRRTFDSLSKMWPAMARESDFAARMDSIPKYVASTTLRRAGWNAVVIKGDVAEQVTKLKREPGRDLLVYGSADLVNYLIKHGLVDELKLLVHPVVVGPGKRLFPDGVDSTTWTLAATSTFGSGTIVLEYRPAAGQRLI</sequence>
<dbReference type="Pfam" id="PF01872">
    <property type="entry name" value="RibD_C"/>
    <property type="match status" value="1"/>
</dbReference>
<accession>A0ABW4SWU9</accession>
<dbReference type="InterPro" id="IPR024072">
    <property type="entry name" value="DHFR-like_dom_sf"/>
</dbReference>
<dbReference type="EMBL" id="JBHUFV010000024">
    <property type="protein sequence ID" value="MFD1933087.1"/>
    <property type="molecule type" value="Genomic_DNA"/>
</dbReference>